<dbReference type="Gene3D" id="3.40.50.12660">
    <property type="match status" value="1"/>
</dbReference>
<dbReference type="Pfam" id="PF00651">
    <property type="entry name" value="BTB"/>
    <property type="match status" value="2"/>
</dbReference>
<organism evidence="2 3">
    <name type="scientific">Laetiporus sulphureus 93-53</name>
    <dbReference type="NCBI Taxonomy" id="1314785"/>
    <lineage>
        <taxon>Eukaryota</taxon>
        <taxon>Fungi</taxon>
        <taxon>Dikarya</taxon>
        <taxon>Basidiomycota</taxon>
        <taxon>Agaricomycotina</taxon>
        <taxon>Agaricomycetes</taxon>
        <taxon>Polyporales</taxon>
        <taxon>Laetiporus</taxon>
    </lineage>
</organism>
<dbReference type="EMBL" id="KV427634">
    <property type="protein sequence ID" value="KZT04851.1"/>
    <property type="molecule type" value="Genomic_DNA"/>
</dbReference>
<dbReference type="InterPro" id="IPR011333">
    <property type="entry name" value="SKP1/BTB/POZ_sf"/>
</dbReference>
<proteinExistence type="predicted"/>
<dbReference type="Proteomes" id="UP000076871">
    <property type="component" value="Unassembled WGS sequence"/>
</dbReference>
<sequence>MTRKAEAPFDKPSADIILRSADGVDFYVHTVILGLASTVFEDMFSLSHPGTACRDQKLPIVDITETSETLNCLLRLIYPNAKDPIFKDIVAVGSVLKAATKYQMDTIATKLKSSLSAFADPLGLYAIACCGELQMEQEAMQAAEEWAESSQYALADYTEGMDDIGAGCYFRALQFISAHRSGRALSTSFTFCHPSNATAAIRELATSEDPHELLTVPAPFDCFSTLSSDIVLQSSDGLDFYANKAIIVLASPKLAEELDKANQRNTSSDGFRVVSLTLDGQTLLRLLQLCYPMTCPKIDDWETLTDTLKLAAEYDMEWSIDDLKRRWLGHVESHPLQSYFLAMRHGWAEEAELAAQHAALSPVDTYVPEMEAVSASVYRHYLEYRQKWRKLISRSARKAFGYIPVPGTGDGLQESAFWNDQESEHSPGLERRLHAVWAMCRKDEWNFDVGDITMLVDDADNLIVKLSQKQPQKAAKSLNRKCKDYCLTYIHAMHRVDAGHGGQVNDVDGDEVDGIDEVIYPSDFNDSNYILDDNLHELLYDVYGDKSSEVSLNYVQIKSSPADVYSFSSCEDSEKSKEIRRKGKMVGVLTEVRVRLALAMLSRDSTQTIRKAIMKSFRKTNTPEEVLGNITFEDAILRLL</sequence>
<dbReference type="SUPFAM" id="SSF54695">
    <property type="entry name" value="POZ domain"/>
    <property type="match status" value="1"/>
</dbReference>
<dbReference type="Gene3D" id="3.30.710.10">
    <property type="entry name" value="Potassium Channel Kv1.1, Chain A"/>
    <property type="match status" value="2"/>
</dbReference>
<dbReference type="PANTHER" id="PTHR46672">
    <property type="entry name" value="OS08G0495500 PROTEIN-RELATED"/>
    <property type="match status" value="1"/>
</dbReference>
<keyword evidence="3" id="KW-1185">Reference proteome</keyword>
<dbReference type="PROSITE" id="PS50097">
    <property type="entry name" value="BTB"/>
    <property type="match status" value="1"/>
</dbReference>
<protein>
    <recommendedName>
        <fullName evidence="1">BTB domain-containing protein</fullName>
    </recommendedName>
</protein>
<accession>A0A165DGV8</accession>
<dbReference type="AlphaFoldDB" id="A0A165DGV8"/>
<evidence type="ECO:0000313" key="3">
    <source>
        <dbReference type="Proteomes" id="UP000076871"/>
    </source>
</evidence>
<dbReference type="OrthoDB" id="3164835at2759"/>
<dbReference type="CDD" id="cd18186">
    <property type="entry name" value="BTB_POZ_ZBTB_KLHL-like"/>
    <property type="match status" value="1"/>
</dbReference>
<dbReference type="GeneID" id="63829846"/>
<dbReference type="PANTHER" id="PTHR46672:SF1">
    <property type="entry name" value="OS08G0103600 PROTEIN"/>
    <property type="match status" value="1"/>
</dbReference>
<dbReference type="SMART" id="SM00225">
    <property type="entry name" value="BTB"/>
    <property type="match status" value="2"/>
</dbReference>
<dbReference type="InParanoid" id="A0A165DGV8"/>
<evidence type="ECO:0000313" key="2">
    <source>
        <dbReference type="EMBL" id="KZT04851.1"/>
    </source>
</evidence>
<dbReference type="InterPro" id="IPR044714">
    <property type="entry name" value="AtSIBP1-like"/>
</dbReference>
<feature type="domain" description="BTB" evidence="1">
    <location>
        <begin position="14"/>
        <end position="78"/>
    </location>
</feature>
<gene>
    <name evidence="2" type="ORF">LAESUDRAFT_760861</name>
</gene>
<dbReference type="InterPro" id="IPR000210">
    <property type="entry name" value="BTB/POZ_dom"/>
</dbReference>
<name>A0A165DGV8_9APHY</name>
<evidence type="ECO:0000259" key="1">
    <source>
        <dbReference type="PROSITE" id="PS50097"/>
    </source>
</evidence>
<reference evidence="2 3" key="1">
    <citation type="journal article" date="2016" name="Mol. Biol. Evol.">
        <title>Comparative Genomics of Early-Diverging Mushroom-Forming Fungi Provides Insights into the Origins of Lignocellulose Decay Capabilities.</title>
        <authorList>
            <person name="Nagy L.G."/>
            <person name="Riley R."/>
            <person name="Tritt A."/>
            <person name="Adam C."/>
            <person name="Daum C."/>
            <person name="Floudas D."/>
            <person name="Sun H."/>
            <person name="Yadav J.S."/>
            <person name="Pangilinan J."/>
            <person name="Larsson K.H."/>
            <person name="Matsuura K."/>
            <person name="Barry K."/>
            <person name="Labutti K."/>
            <person name="Kuo R."/>
            <person name="Ohm R.A."/>
            <person name="Bhattacharya S.S."/>
            <person name="Shirouzu T."/>
            <person name="Yoshinaga Y."/>
            <person name="Martin F.M."/>
            <person name="Grigoriev I.V."/>
            <person name="Hibbett D.S."/>
        </authorList>
    </citation>
    <scope>NUCLEOTIDE SEQUENCE [LARGE SCALE GENOMIC DNA]</scope>
    <source>
        <strain evidence="2 3">93-53</strain>
    </source>
</reference>
<dbReference type="RefSeq" id="XP_040762591.1">
    <property type="nucleotide sequence ID" value="XM_040912818.1"/>
</dbReference>